<evidence type="ECO:0000313" key="2">
    <source>
        <dbReference type="EMBL" id="BBM97476.1"/>
    </source>
</evidence>
<evidence type="ECO:0000313" key="4">
    <source>
        <dbReference type="Proteomes" id="UP000077202"/>
    </source>
</evidence>
<proteinExistence type="predicted"/>
<feature type="region of interest" description="Disordered" evidence="1">
    <location>
        <begin position="224"/>
        <end position="293"/>
    </location>
</feature>
<gene>
    <name evidence="3" type="ORF">AXG93_3016s1070</name>
    <name evidence="2" type="ORF">Mp_1g05990</name>
</gene>
<feature type="compositionally biased region" description="Polar residues" evidence="1">
    <location>
        <begin position="282"/>
        <end position="293"/>
    </location>
</feature>
<keyword evidence="4" id="KW-1185">Reference proteome</keyword>
<protein>
    <submittedName>
        <fullName evidence="3">Uncharacterized protein</fullName>
    </submittedName>
</protein>
<feature type="region of interest" description="Disordered" evidence="1">
    <location>
        <begin position="103"/>
        <end position="136"/>
    </location>
</feature>
<sequence length="293" mass="32224">MAGDPVTPAAKNSSDNARVVRRRVSKFSTADKENFNVYGGNVGENQKKSPLPVGYPRRPLHDITAVLQSFDDQDEASTRPHKHFTRSQMGLCSRNYELIETSSSTKNGAGSSSKESKGKSVKQTATTTTTSTKRTKSVLPVDLQIHDRENQDPGINVILEKKVKSVRFAEVECTSENANVEMPLPVLPHVSKDEALFGGFETGAEEAFANLREDNDTVIVAETSAEGSQRELKSETSSRSSMDVAIETSAQVSNAKPMEAESSTANRRTRYQHLQEQKMQKPLSSRSSVVKFR</sequence>
<dbReference type="Proteomes" id="UP000077202">
    <property type="component" value="Unassembled WGS sequence"/>
</dbReference>
<dbReference type="AlphaFoldDB" id="A0A176WEC8"/>
<dbReference type="EMBL" id="AP019866">
    <property type="protein sequence ID" value="BBM97476.1"/>
    <property type="molecule type" value="Genomic_DNA"/>
</dbReference>
<name>A0A176WEC8_MARPO</name>
<dbReference type="EMBL" id="LVLJ01001283">
    <property type="protein sequence ID" value="OAE30625.1"/>
    <property type="molecule type" value="Genomic_DNA"/>
</dbReference>
<evidence type="ECO:0000313" key="3">
    <source>
        <dbReference type="EMBL" id="OAE30625.1"/>
    </source>
</evidence>
<evidence type="ECO:0000313" key="5">
    <source>
        <dbReference type="Proteomes" id="UP001162541"/>
    </source>
</evidence>
<feature type="compositionally biased region" description="Low complexity" evidence="1">
    <location>
        <begin position="103"/>
        <end position="113"/>
    </location>
</feature>
<accession>A0A176WEC8</accession>
<reference evidence="5" key="3">
    <citation type="journal article" date="2020" name="Curr. Biol.">
        <title>Chromatin organization in early land plants reveals an ancestral association between H3K27me3, transposons, and constitutive heterochromatin.</title>
        <authorList>
            <person name="Montgomery S.A."/>
            <person name="Tanizawa Y."/>
            <person name="Galik B."/>
            <person name="Wang N."/>
            <person name="Ito T."/>
            <person name="Mochizuki T."/>
            <person name="Akimcheva S."/>
            <person name="Bowman J.L."/>
            <person name="Cognat V."/>
            <person name="Marechal-Drouard L."/>
            <person name="Ekker H."/>
            <person name="Hong S.F."/>
            <person name="Kohchi T."/>
            <person name="Lin S.S."/>
            <person name="Liu L.D."/>
            <person name="Nakamura Y."/>
            <person name="Valeeva L.R."/>
            <person name="Shakirov E.V."/>
            <person name="Shippen D.E."/>
            <person name="Wei W.L."/>
            <person name="Yagura M."/>
            <person name="Yamaoka S."/>
            <person name="Yamato K.T."/>
            <person name="Liu C."/>
            <person name="Berger F."/>
        </authorList>
    </citation>
    <scope>NUCLEOTIDE SEQUENCE [LARGE SCALE GENOMIC DNA]</scope>
    <source>
        <strain evidence="5">Tak-1</strain>
    </source>
</reference>
<evidence type="ECO:0000256" key="1">
    <source>
        <dbReference type="SAM" id="MobiDB-lite"/>
    </source>
</evidence>
<reference evidence="2" key="2">
    <citation type="journal article" date="2019" name="Curr. Biol.">
        <title>Chromatin organization in early land plants reveals an ancestral association between H3K27me3, transposons, and constitutive heterochromatin.</title>
        <authorList>
            <person name="Montgomery S.A."/>
            <person name="Tanizawa Y."/>
            <person name="Galik B."/>
            <person name="Wang N."/>
            <person name="Ito T."/>
            <person name="Mochizuki T."/>
            <person name="Akimcheva S."/>
            <person name="Bowman J."/>
            <person name="Cognat V."/>
            <person name="Drouard L."/>
            <person name="Ekker H."/>
            <person name="Houng S."/>
            <person name="Kohchi T."/>
            <person name="Lin S."/>
            <person name="Liu L.D."/>
            <person name="Nakamura Y."/>
            <person name="Valeeva L.R."/>
            <person name="Shakirov E.V."/>
            <person name="Shippen D.E."/>
            <person name="Wei W."/>
            <person name="Yagura M."/>
            <person name="Yamaoka S."/>
            <person name="Yamato K.T."/>
            <person name="Liu C."/>
            <person name="Berger F."/>
        </authorList>
    </citation>
    <scope>NUCLEOTIDE SEQUENCE [LARGE SCALE GENOMIC DNA]</scope>
    <source>
        <strain evidence="2">Tak-1</strain>
    </source>
</reference>
<dbReference type="Proteomes" id="UP001162541">
    <property type="component" value="Chromosome 1"/>
</dbReference>
<reference evidence="3 4" key="1">
    <citation type="submission" date="2016-03" db="EMBL/GenBank/DDBJ databases">
        <title>Mechanisms controlling the formation of the plant cell surface in tip-growing cells are functionally conserved among land plants.</title>
        <authorList>
            <person name="Honkanen S."/>
            <person name="Jones V.A."/>
            <person name="Morieri G."/>
            <person name="Champion C."/>
            <person name="Hetherington A.J."/>
            <person name="Kelly S."/>
            <person name="Saint-Marcoux D."/>
            <person name="Proust H."/>
            <person name="Prescott H."/>
            <person name="Dolan L."/>
        </authorList>
    </citation>
    <scope>NUCLEOTIDE SEQUENCE [LARGE SCALE GENOMIC DNA]</scope>
    <source>
        <strain evidence="4">cv. Tak-1 and cv. Tak-2</strain>
        <tissue evidence="3">Whole gametophyte</tissue>
    </source>
</reference>
<organism evidence="3 4">
    <name type="scientific">Marchantia polymorpha subsp. ruderalis</name>
    <dbReference type="NCBI Taxonomy" id="1480154"/>
    <lineage>
        <taxon>Eukaryota</taxon>
        <taxon>Viridiplantae</taxon>
        <taxon>Streptophyta</taxon>
        <taxon>Embryophyta</taxon>
        <taxon>Marchantiophyta</taxon>
        <taxon>Marchantiopsida</taxon>
        <taxon>Marchantiidae</taxon>
        <taxon>Marchantiales</taxon>
        <taxon>Marchantiaceae</taxon>
        <taxon>Marchantia</taxon>
    </lineage>
</organism>
<feature type="compositionally biased region" description="Low complexity" evidence="1">
    <location>
        <begin position="121"/>
        <end position="132"/>
    </location>
</feature>